<evidence type="ECO:0000313" key="16">
    <source>
        <dbReference type="EMBL" id="OUT21134.1"/>
    </source>
</evidence>
<comment type="subcellular location">
    <subcellularLocation>
        <location evidence="3">Cytoplasm</location>
    </subcellularLocation>
    <subcellularLocation>
        <location evidence="2">Nucleus</location>
    </subcellularLocation>
</comment>
<dbReference type="Proteomes" id="UP000195871">
    <property type="component" value="Unassembled WGS sequence"/>
</dbReference>
<evidence type="ECO:0000256" key="11">
    <source>
        <dbReference type="ARBA" id="ARBA00022918"/>
    </source>
</evidence>
<dbReference type="FunFam" id="3.30.70.270:FF:000020">
    <property type="entry name" value="Transposon Tf2-6 polyprotein-like Protein"/>
    <property type="match status" value="1"/>
</dbReference>
<evidence type="ECO:0000256" key="6">
    <source>
        <dbReference type="ARBA" id="ARBA00022695"/>
    </source>
</evidence>
<feature type="domain" description="Integrase catalytic" evidence="15">
    <location>
        <begin position="713"/>
        <end position="804"/>
    </location>
</feature>
<dbReference type="InterPro" id="IPR043502">
    <property type="entry name" value="DNA/RNA_pol_sf"/>
</dbReference>
<evidence type="ECO:0000256" key="13">
    <source>
        <dbReference type="ARBA" id="ARBA00025590"/>
    </source>
</evidence>
<dbReference type="SUPFAM" id="SSF56672">
    <property type="entry name" value="DNA/RNA polymerases"/>
    <property type="match status" value="1"/>
</dbReference>
<dbReference type="Gene3D" id="3.30.420.10">
    <property type="entry name" value="Ribonuclease H-like superfamily/Ribonuclease H"/>
    <property type="match status" value="1"/>
</dbReference>
<evidence type="ECO:0000256" key="1">
    <source>
        <dbReference type="ARBA" id="ARBA00000077"/>
    </source>
</evidence>
<evidence type="ECO:0000256" key="14">
    <source>
        <dbReference type="ARBA" id="ARBA00025615"/>
    </source>
</evidence>
<comment type="catalytic activity">
    <reaction evidence="1">
        <text>Endonucleolytic cleavage to 5'-phosphomonoester.</text>
        <dbReference type="EC" id="3.1.26.4"/>
    </reaction>
</comment>
<dbReference type="InterPro" id="IPR000477">
    <property type="entry name" value="RT_dom"/>
</dbReference>
<proteinExistence type="predicted"/>
<dbReference type="Gene3D" id="3.30.70.270">
    <property type="match status" value="2"/>
</dbReference>
<keyword evidence="7" id="KW-0540">Nuclease</keyword>
<dbReference type="InterPro" id="IPR041588">
    <property type="entry name" value="Integrase_H2C2"/>
</dbReference>
<reference evidence="16 17" key="1">
    <citation type="submission" date="2017-05" db="EMBL/GenBank/DDBJ databases">
        <title>The Genome Sequence of Candida krusei Ckrusei653.</title>
        <authorList>
            <person name="Cuomo C."/>
            <person name="Forche A."/>
            <person name="Young S."/>
            <person name="Abouelleil A."/>
            <person name="Cao P."/>
            <person name="Chapman S."/>
            <person name="Cusick C."/>
            <person name="Shea T."/>
            <person name="Nusbaum C."/>
            <person name="Birren B."/>
        </authorList>
    </citation>
    <scope>NUCLEOTIDE SEQUENCE [LARGE SCALE GENOMIC DNA]</scope>
    <source>
        <strain evidence="16 17">Ckrusei653</strain>
    </source>
</reference>
<comment type="caution">
    <text evidence="16">The sequence shown here is derived from an EMBL/GenBank/DDBJ whole genome shotgun (WGS) entry which is preliminary data.</text>
</comment>
<name>A0A1Z8JKL7_PICKU</name>
<dbReference type="FunFam" id="3.30.70.270:FF:000003">
    <property type="entry name" value="Transposon Ty3-G Gag-Pol polyprotein"/>
    <property type="match status" value="1"/>
</dbReference>
<dbReference type="PROSITE" id="PS50994">
    <property type="entry name" value="INTEGRASE"/>
    <property type="match status" value="1"/>
</dbReference>
<organism evidence="16 17">
    <name type="scientific">Pichia kudriavzevii</name>
    <name type="common">Yeast</name>
    <name type="synonym">Issatchenkia orientalis</name>
    <dbReference type="NCBI Taxonomy" id="4909"/>
    <lineage>
        <taxon>Eukaryota</taxon>
        <taxon>Fungi</taxon>
        <taxon>Dikarya</taxon>
        <taxon>Ascomycota</taxon>
        <taxon>Saccharomycotina</taxon>
        <taxon>Pichiomycetes</taxon>
        <taxon>Pichiales</taxon>
        <taxon>Pichiaceae</taxon>
        <taxon>Pichia</taxon>
    </lineage>
</organism>
<keyword evidence="9" id="KW-0378">Hydrolase</keyword>
<dbReference type="PANTHER" id="PTHR37984:SF5">
    <property type="entry name" value="PROTEIN NYNRIN-LIKE"/>
    <property type="match status" value="1"/>
</dbReference>
<dbReference type="Gene3D" id="3.10.10.10">
    <property type="entry name" value="HIV Type 1 Reverse Transcriptase, subunit A, domain 1"/>
    <property type="match status" value="1"/>
</dbReference>
<evidence type="ECO:0000256" key="12">
    <source>
        <dbReference type="ARBA" id="ARBA00023242"/>
    </source>
</evidence>
<dbReference type="SUPFAM" id="SSF53098">
    <property type="entry name" value="Ribonuclease H-like"/>
    <property type="match status" value="1"/>
</dbReference>
<dbReference type="InterPro" id="IPR001584">
    <property type="entry name" value="Integrase_cat-core"/>
</dbReference>
<evidence type="ECO:0000256" key="2">
    <source>
        <dbReference type="ARBA" id="ARBA00004123"/>
    </source>
</evidence>
<evidence type="ECO:0000313" key="17">
    <source>
        <dbReference type="Proteomes" id="UP000195871"/>
    </source>
</evidence>
<dbReference type="GO" id="GO:0004523">
    <property type="term" value="F:RNA-DNA hybrid ribonuclease activity"/>
    <property type="evidence" value="ECO:0007669"/>
    <property type="project" value="UniProtKB-EC"/>
</dbReference>
<keyword evidence="5" id="KW-0808">Transferase</keyword>
<evidence type="ECO:0000256" key="7">
    <source>
        <dbReference type="ARBA" id="ARBA00022722"/>
    </source>
</evidence>
<dbReference type="CDD" id="cd09274">
    <property type="entry name" value="RNase_HI_RT_Ty3"/>
    <property type="match status" value="1"/>
</dbReference>
<evidence type="ECO:0000256" key="3">
    <source>
        <dbReference type="ARBA" id="ARBA00004496"/>
    </source>
</evidence>
<protein>
    <recommendedName>
        <fullName evidence="15">Integrase catalytic domain-containing protein</fullName>
    </recommendedName>
</protein>
<evidence type="ECO:0000256" key="4">
    <source>
        <dbReference type="ARBA" id="ARBA00022490"/>
    </source>
</evidence>
<dbReference type="EMBL" id="NHMM01000006">
    <property type="protein sequence ID" value="OUT21134.1"/>
    <property type="molecule type" value="Genomic_DNA"/>
</dbReference>
<sequence>MCRRKSDQPTKSSQEELRVPIPTIFDVAEEKPTIAQYFSTIEQGIRNTELLQQTLGAISVSEILVRFHERYRDKIVYKPDYICILNASIIKNPIVIGFIAIPFGKDVNETINISDIKSLYMLVIEVLIKQGFIKTSSKSFNSPVLFVRKKDGTMRMCVDYRILNNNTARNKFPLSDIDQLISRFGKAKVYSKLELMPGYYQVRIADEDVEKTAFFTLAIMNGCASATFPQMMNNVLPERIDRFVQVYLDDIFIYSEDVETHGKHVKEVLSTLRKHKLITKKSKCRFFYQEFRFLGPVVTPICIQTALEKIKKVKSWPTPKTVKEAQSFIGLTSYYRRYIKGHSKIANPIHKFITKQSKWTSEQDEAFNKLKKALISSPILVHPSWSGNCKFVLNTDACGVSLGYTLEHVISYGSKKLVGSQLNYKIYDREFMAVVEALRTWRYYLMRRHFIVRTDHKSLIYLKNQNLIDSTRVTRWMDFLSQFDFDIRYLQGKNNSAADALSRYPYNHENNLTLAKIELALLELTQEEEHETQIPSLTLIKKEIITGYKKDTNYALIFRTLREKTKVPVEIKNHIKHFCYQDEVRYYKTLESQDFFRVVIPNYKKLPYRIFKNAHDSKDACHFGAWKTYLNLKDSFYWSSMLRQIKNGRRQGLFSPLPITTGRWTDITMDFITGLPRSRTGYDMIMVVVDRFSKMAHFIPAHKRLNAAACARLFSDKDIWFMNKFWQTLHYLNGSSLLFLTTDHPETDGQTERVNKIVNQLLRKYSSNDQLFWDEHLSMCELSYNSTYQDSIKASPFEIAYGWDLEDNKYSPNAEEFVRRVKLILQQTLDNIVKRKGNKENTIIEKEDILNIKLVKKINGNAYKVDLPVINLEDRESNVQWIKYYKENPNIYQEPPRTEREMLARINEMTGIGGWSEESGKEKTYDVLWKDCDQTLARKVPERIFNQAALSLRQSLMHNAKSIQEHEQA</sequence>
<dbReference type="VEuPathDB" id="FungiDB:C5L36_0E05160"/>
<dbReference type="InterPro" id="IPR050951">
    <property type="entry name" value="Retrovirus_Pol_polyprotein"/>
</dbReference>
<dbReference type="GO" id="GO:0003723">
    <property type="term" value="F:RNA binding"/>
    <property type="evidence" value="ECO:0007669"/>
    <property type="project" value="UniProtKB-KW"/>
</dbReference>
<dbReference type="Pfam" id="PF17917">
    <property type="entry name" value="RT_RNaseH"/>
    <property type="match status" value="1"/>
</dbReference>
<dbReference type="GO" id="GO:0003964">
    <property type="term" value="F:RNA-directed DNA polymerase activity"/>
    <property type="evidence" value="ECO:0007669"/>
    <property type="project" value="UniProtKB-KW"/>
</dbReference>
<keyword evidence="10" id="KW-0694">RNA-binding</keyword>
<keyword evidence="11" id="KW-0695">RNA-directed DNA polymerase</keyword>
<evidence type="ECO:0000256" key="8">
    <source>
        <dbReference type="ARBA" id="ARBA00022759"/>
    </source>
</evidence>
<dbReference type="CDD" id="cd01647">
    <property type="entry name" value="RT_LTR"/>
    <property type="match status" value="1"/>
</dbReference>
<keyword evidence="4" id="KW-0963">Cytoplasm</keyword>
<evidence type="ECO:0000256" key="9">
    <source>
        <dbReference type="ARBA" id="ARBA00022801"/>
    </source>
</evidence>
<evidence type="ECO:0000256" key="10">
    <source>
        <dbReference type="ARBA" id="ARBA00022884"/>
    </source>
</evidence>
<dbReference type="InterPro" id="IPR043128">
    <property type="entry name" value="Rev_trsase/Diguanyl_cyclase"/>
</dbReference>
<evidence type="ECO:0000256" key="5">
    <source>
        <dbReference type="ARBA" id="ARBA00022679"/>
    </source>
</evidence>
<keyword evidence="8" id="KW-0255">Endonuclease</keyword>
<keyword evidence="12" id="KW-0539">Nucleus</keyword>
<accession>A0A1Z8JKL7</accession>
<dbReference type="Gene3D" id="1.10.340.70">
    <property type="match status" value="1"/>
</dbReference>
<dbReference type="GO" id="GO:0015074">
    <property type="term" value="P:DNA integration"/>
    <property type="evidence" value="ECO:0007669"/>
    <property type="project" value="InterPro"/>
</dbReference>
<comment type="function">
    <text evidence="14">Integrase (IN) targets the VLP to the nucleus, where a subparticle preintegration complex (PIC) containing at least integrase and the newly synthesized dsDNA copy of the retrotransposon must transit the nuclear membrane. Once in the nucleus, integrase performs the integration of the dsDNA into the host genome.</text>
</comment>
<dbReference type="AlphaFoldDB" id="A0A1Z8JKL7"/>
<gene>
    <name evidence="16" type="ORF">CAS74_004136</name>
</gene>
<dbReference type="InterPro" id="IPR041373">
    <property type="entry name" value="RT_RNaseH"/>
</dbReference>
<dbReference type="Pfam" id="PF17921">
    <property type="entry name" value="Integrase_H2C2"/>
    <property type="match status" value="1"/>
</dbReference>
<evidence type="ECO:0000259" key="15">
    <source>
        <dbReference type="PROSITE" id="PS50994"/>
    </source>
</evidence>
<dbReference type="InterPro" id="IPR036397">
    <property type="entry name" value="RNaseH_sf"/>
</dbReference>
<dbReference type="GO" id="GO:0005737">
    <property type="term" value="C:cytoplasm"/>
    <property type="evidence" value="ECO:0007669"/>
    <property type="project" value="UniProtKB-SubCell"/>
</dbReference>
<keyword evidence="6" id="KW-0548">Nucleotidyltransferase</keyword>
<dbReference type="Pfam" id="PF00078">
    <property type="entry name" value="RVT_1"/>
    <property type="match status" value="1"/>
</dbReference>
<dbReference type="GO" id="GO:0005634">
    <property type="term" value="C:nucleus"/>
    <property type="evidence" value="ECO:0007669"/>
    <property type="project" value="UniProtKB-SubCell"/>
</dbReference>
<dbReference type="PANTHER" id="PTHR37984">
    <property type="entry name" value="PROTEIN CBG26694"/>
    <property type="match status" value="1"/>
</dbReference>
<dbReference type="InterPro" id="IPR012337">
    <property type="entry name" value="RNaseH-like_sf"/>
</dbReference>
<comment type="function">
    <text evidence="13">Reverse transcriptase/ribonuclease H (RT) is a multifunctional enzyme that catalyzes the conversion of the retro-elements RNA genome into dsDNA within the VLP. The enzyme displays a DNA polymerase activity that can copy either DNA or RNA templates, and a ribonuclease H (RNase H) activity that cleaves the RNA strand of RNA-DNA heteroduplexes during plus-strand synthesis and hydrolyzes RNA primers. The conversion leads to a linear dsDNA copy of the retrotransposon that includes long terminal repeats (LTRs) at both ends.</text>
</comment>